<evidence type="ECO:0000256" key="1">
    <source>
        <dbReference type="SAM" id="Phobius"/>
    </source>
</evidence>
<organism evidence="2 3">
    <name type="scientific">Legionella fallonii LLAP-10</name>
    <dbReference type="NCBI Taxonomy" id="1212491"/>
    <lineage>
        <taxon>Bacteria</taxon>
        <taxon>Pseudomonadati</taxon>
        <taxon>Pseudomonadota</taxon>
        <taxon>Gammaproteobacteria</taxon>
        <taxon>Legionellales</taxon>
        <taxon>Legionellaceae</taxon>
        <taxon>Legionella</taxon>
    </lineage>
</organism>
<dbReference type="RefSeq" id="WP_045095668.1">
    <property type="nucleotide sequence ID" value="NZ_LN614827.1"/>
</dbReference>
<dbReference type="EMBL" id="LN614827">
    <property type="protein sequence ID" value="CEG57105.1"/>
    <property type="molecule type" value="Genomic_DNA"/>
</dbReference>
<reference evidence="3" key="1">
    <citation type="submission" date="2014-09" db="EMBL/GenBank/DDBJ databases">
        <authorList>
            <person name="Gomez-Valero L."/>
        </authorList>
    </citation>
    <scope>NUCLEOTIDE SEQUENCE [LARGE SCALE GENOMIC DNA]</scope>
    <source>
        <strain evidence="3">ATCC700992</strain>
    </source>
</reference>
<keyword evidence="1" id="KW-1133">Transmembrane helix</keyword>
<dbReference type="HOGENOM" id="CLU_1319613_0_0_6"/>
<keyword evidence="1" id="KW-0812">Transmembrane</keyword>
<dbReference type="KEGG" id="lfa:LFA_1700"/>
<feature type="transmembrane region" description="Helical" evidence="1">
    <location>
        <begin position="142"/>
        <end position="161"/>
    </location>
</feature>
<evidence type="ECO:0000313" key="3">
    <source>
        <dbReference type="Proteomes" id="UP000032430"/>
    </source>
</evidence>
<proteinExistence type="predicted"/>
<dbReference type="OrthoDB" id="5653474at2"/>
<dbReference type="STRING" id="1212491.LFA_1700"/>
<gene>
    <name evidence="2" type="ORF">LFA_1700</name>
</gene>
<protein>
    <submittedName>
        <fullName evidence="2">Substrate of the Dot/Icm secretion system</fullName>
    </submittedName>
</protein>
<name>A0A098G6G8_9GAMM</name>
<keyword evidence="1" id="KW-0472">Membrane</keyword>
<accession>A0A098G6G8</accession>
<keyword evidence="3" id="KW-1185">Reference proteome</keyword>
<evidence type="ECO:0000313" key="2">
    <source>
        <dbReference type="EMBL" id="CEG57105.1"/>
    </source>
</evidence>
<sequence length="210" mass="23575">MPSLLFSSTVTKPSIEQRIKQAKDLLKSIEPTRTKHFLLLLQQRINDFEGELLSNEISSSEKESILEQYDRFAQTILRCLQYPSIAMYFISQYHKNFYYPVGVTDANKPSELDYDLAIASMSLGISLLISSIMVFICTPAIGAIMLAVGVILLFPSCYSLLTPNSPDTIKKIEEEKVLFQIGAQIIKPDLVVEEADIDDIFVEPSLVCCP</sequence>
<dbReference type="Proteomes" id="UP000032430">
    <property type="component" value="Chromosome I"/>
</dbReference>
<dbReference type="AlphaFoldDB" id="A0A098G6G8"/>